<dbReference type="GO" id="GO:0031146">
    <property type="term" value="P:SCF-dependent proteasomal ubiquitin-dependent protein catabolic process"/>
    <property type="evidence" value="ECO:0007669"/>
    <property type="project" value="TreeGrafter"/>
</dbReference>
<organism evidence="2 3">
    <name type="scientific">Dimargaris verticillata</name>
    <dbReference type="NCBI Taxonomy" id="2761393"/>
    <lineage>
        <taxon>Eukaryota</taxon>
        <taxon>Fungi</taxon>
        <taxon>Fungi incertae sedis</taxon>
        <taxon>Zoopagomycota</taxon>
        <taxon>Kickxellomycotina</taxon>
        <taxon>Dimargaritomycetes</taxon>
        <taxon>Dimargaritales</taxon>
        <taxon>Dimargaritaceae</taxon>
        <taxon>Dimargaris</taxon>
    </lineage>
</organism>
<gene>
    <name evidence="2" type="ORF">H4R34_004003</name>
</gene>
<evidence type="ECO:0000256" key="1">
    <source>
        <dbReference type="SAM" id="SignalP"/>
    </source>
</evidence>
<sequence length="424" mass="47691">MPLVAVFAVLSLQDLARLCEYLGPTTCQAVASVCRCLRWILTPYLFQSVNVALDTPGVEFFQQCVRPRYSGLIRNLTVQAHTEGVTSARTQLTAVMDQLPWLEAVHLVGVAGLYAADFDRLLFQHCFRLKRVEIWGSNAFTYDSQRAVLPVRALADMTQLRALGLGALPALTGPMWDSIFQGCPQLVSLTLRDNNGNTAAQAIARHGAQLRELHLGIAHTKPLVLVELVHRCRYLRRVGFYSLRYDNGVFLAEVSPSTWPHLQHLDLRGSKVGQPLPAPYHQQLWTSQWTHLSTLRMKFLEVDDLALAAIPLACPVLEEMTMFSCRATSVGFQHILAQCHNLRVFRLGTPTRSFTTTSFLPARLASLALVRLELDIQRAHVQHFLHLLDQLHKLAVLILPRNANLEDFSRLFAPQNPHLLIKHK</sequence>
<protein>
    <recommendedName>
        <fullName evidence="4">F-box domain-containing protein</fullName>
    </recommendedName>
</protein>
<feature type="chain" id="PRO_5040898100" description="F-box domain-containing protein" evidence="1">
    <location>
        <begin position="19"/>
        <end position="424"/>
    </location>
</feature>
<reference evidence="2" key="1">
    <citation type="submission" date="2022-07" db="EMBL/GenBank/DDBJ databases">
        <title>Phylogenomic reconstructions and comparative analyses of Kickxellomycotina fungi.</title>
        <authorList>
            <person name="Reynolds N.K."/>
            <person name="Stajich J.E."/>
            <person name="Barry K."/>
            <person name="Grigoriev I.V."/>
            <person name="Crous P."/>
            <person name="Smith M.E."/>
        </authorList>
    </citation>
    <scope>NUCLEOTIDE SEQUENCE</scope>
    <source>
        <strain evidence="2">RSA 567</strain>
    </source>
</reference>
<name>A0A9W8B559_9FUNG</name>
<dbReference type="Gene3D" id="3.80.10.10">
    <property type="entry name" value="Ribonuclease Inhibitor"/>
    <property type="match status" value="2"/>
</dbReference>
<dbReference type="PANTHER" id="PTHR13318">
    <property type="entry name" value="PARTNER OF PAIRED, ISOFORM B-RELATED"/>
    <property type="match status" value="1"/>
</dbReference>
<dbReference type="AlphaFoldDB" id="A0A9W8B559"/>
<comment type="caution">
    <text evidence="2">The sequence shown here is derived from an EMBL/GenBank/DDBJ whole genome shotgun (WGS) entry which is preliminary data.</text>
</comment>
<dbReference type="OrthoDB" id="5553208at2759"/>
<feature type="signal peptide" evidence="1">
    <location>
        <begin position="1"/>
        <end position="18"/>
    </location>
</feature>
<proteinExistence type="predicted"/>
<keyword evidence="1" id="KW-0732">Signal</keyword>
<keyword evidence="3" id="KW-1185">Reference proteome</keyword>
<dbReference type="EMBL" id="JANBQB010000438">
    <property type="protein sequence ID" value="KAJ1976364.1"/>
    <property type="molecule type" value="Genomic_DNA"/>
</dbReference>
<accession>A0A9W8B559</accession>
<dbReference type="GO" id="GO:0019005">
    <property type="term" value="C:SCF ubiquitin ligase complex"/>
    <property type="evidence" value="ECO:0007669"/>
    <property type="project" value="TreeGrafter"/>
</dbReference>
<evidence type="ECO:0008006" key="4">
    <source>
        <dbReference type="Google" id="ProtNLM"/>
    </source>
</evidence>
<dbReference type="InterPro" id="IPR032675">
    <property type="entry name" value="LRR_dom_sf"/>
</dbReference>
<dbReference type="Proteomes" id="UP001151582">
    <property type="component" value="Unassembled WGS sequence"/>
</dbReference>
<dbReference type="SUPFAM" id="SSF52047">
    <property type="entry name" value="RNI-like"/>
    <property type="match status" value="1"/>
</dbReference>
<evidence type="ECO:0000313" key="2">
    <source>
        <dbReference type="EMBL" id="KAJ1976364.1"/>
    </source>
</evidence>
<evidence type="ECO:0000313" key="3">
    <source>
        <dbReference type="Proteomes" id="UP001151582"/>
    </source>
</evidence>